<dbReference type="EMBL" id="JAHCVI010000001">
    <property type="protein sequence ID" value="KAG7293441.1"/>
    <property type="molecule type" value="Genomic_DNA"/>
</dbReference>
<name>A0AAD4F518_9PEZI</name>
<feature type="region of interest" description="Disordered" evidence="1">
    <location>
        <begin position="499"/>
        <end position="523"/>
    </location>
</feature>
<dbReference type="Gene3D" id="3.30.160.60">
    <property type="entry name" value="Classic Zinc Finger"/>
    <property type="match status" value="1"/>
</dbReference>
<feature type="compositionally biased region" description="Low complexity" evidence="1">
    <location>
        <begin position="20"/>
        <end position="50"/>
    </location>
</feature>
<dbReference type="InterPro" id="IPR019622">
    <property type="entry name" value="Rrn9_dom"/>
</dbReference>
<sequence>MSQPQPQPTLNFISTNPLPTAAATATATATSPLQEPQEPQQPQQPQSPDQSPEDLQLEPSSPASSDLHATRPNRWRGHPSTWKTWTETDRQVWTALENARKADLAVHLYNAAGLRRGWRRGPDVDALGQDGDESTGWDIGKAWTAWPVKAREVPDDAVLPRTADVNEPFTLRREQGGLFAGQNLEEEISATMLRFAKERFQRRELQGKEGTGETVVPSIEKGDGTATEGETDASATEGGGDRDDEEANNPPQKTPQRKRRPASPVFMPVVSADDDRSYALLRPAARRTMAKLDDTLMILHNQRVAGLGHMSESSASDEDETDAEDMSERPSRVPTPKKRTGRPKKINRERLLARWGLRDWRDALGAAALAGFSPAVIARATQRCSTLFREEMTMHTLHEQSAIPGRAGLETVRYVPGRSIAPSSDEEESEEELLQLRMVSRQSSVRLTGASSPEPEPGRSRSGTPAARFCPHPGCPRAVEPFNKKSNFERHIKTVHGGSMEPAKMDLGEVSEPGTPTKRRSRSGTPAAAFFCHYPNCPRATDGFNQRKNLARHLQTMHGKRAAPSDDEEDSADEMDGGVHVDRFLQPIKIRKGWRGDDFQQRLTRARKRIRAGSEELDSAFL</sequence>
<feature type="compositionally biased region" description="Acidic residues" evidence="1">
    <location>
        <begin position="315"/>
        <end position="325"/>
    </location>
</feature>
<reference evidence="3" key="1">
    <citation type="submission" date="2023-02" db="EMBL/GenBank/DDBJ databases">
        <authorList>
            <person name="Palmer J.M."/>
        </authorList>
    </citation>
    <scope>NUCLEOTIDE SEQUENCE</scope>
    <source>
        <strain evidence="3">FW57</strain>
    </source>
</reference>
<feature type="domain" description="C2H2-type" evidence="2">
    <location>
        <begin position="468"/>
        <end position="496"/>
    </location>
</feature>
<dbReference type="Proteomes" id="UP001197093">
    <property type="component" value="Unassembled WGS sequence"/>
</dbReference>
<feature type="region of interest" description="Disordered" evidence="1">
    <location>
        <begin position="439"/>
        <end position="467"/>
    </location>
</feature>
<feature type="compositionally biased region" description="Basic residues" evidence="1">
    <location>
        <begin position="335"/>
        <end position="344"/>
    </location>
</feature>
<dbReference type="AlphaFoldDB" id="A0AAD4F518"/>
<proteinExistence type="predicted"/>
<dbReference type="SMART" id="SM00355">
    <property type="entry name" value="ZnF_C2H2"/>
    <property type="match status" value="2"/>
</dbReference>
<evidence type="ECO:0000313" key="4">
    <source>
        <dbReference type="Proteomes" id="UP001197093"/>
    </source>
</evidence>
<feature type="region of interest" description="Disordered" evidence="1">
    <location>
        <begin position="554"/>
        <end position="579"/>
    </location>
</feature>
<evidence type="ECO:0000259" key="2">
    <source>
        <dbReference type="SMART" id="SM00355"/>
    </source>
</evidence>
<accession>A0AAD4F518</accession>
<feature type="compositionally biased region" description="Polar residues" evidence="1">
    <location>
        <begin position="1"/>
        <end position="18"/>
    </location>
</feature>
<feature type="region of interest" description="Disordered" evidence="1">
    <location>
        <begin position="204"/>
        <end position="270"/>
    </location>
</feature>
<feature type="region of interest" description="Disordered" evidence="1">
    <location>
        <begin position="307"/>
        <end position="344"/>
    </location>
</feature>
<feature type="domain" description="C2H2-type" evidence="2">
    <location>
        <begin position="530"/>
        <end position="558"/>
    </location>
</feature>
<dbReference type="Pfam" id="PF10680">
    <property type="entry name" value="RRN9"/>
    <property type="match status" value="1"/>
</dbReference>
<feature type="region of interest" description="Disordered" evidence="1">
    <location>
        <begin position="1"/>
        <end position="82"/>
    </location>
</feature>
<dbReference type="InterPro" id="IPR013087">
    <property type="entry name" value="Znf_C2H2_type"/>
</dbReference>
<comment type="caution">
    <text evidence="3">The sequence shown here is derived from an EMBL/GenBank/DDBJ whole genome shotgun (WGS) entry which is preliminary data.</text>
</comment>
<feature type="compositionally biased region" description="Acidic residues" evidence="1">
    <location>
        <begin position="565"/>
        <end position="576"/>
    </location>
</feature>
<evidence type="ECO:0000313" key="3">
    <source>
        <dbReference type="EMBL" id="KAG7293441.1"/>
    </source>
</evidence>
<keyword evidence="4" id="KW-1185">Reference proteome</keyword>
<feature type="compositionally biased region" description="Polar residues" evidence="1">
    <location>
        <begin position="440"/>
        <end position="450"/>
    </location>
</feature>
<evidence type="ECO:0000256" key="1">
    <source>
        <dbReference type="SAM" id="MobiDB-lite"/>
    </source>
</evidence>
<protein>
    <recommendedName>
        <fullName evidence="2">C2H2-type domain-containing protein</fullName>
    </recommendedName>
</protein>
<organism evidence="3 4">
    <name type="scientific">Staphylotrichum longicolle</name>
    <dbReference type="NCBI Taxonomy" id="669026"/>
    <lineage>
        <taxon>Eukaryota</taxon>
        <taxon>Fungi</taxon>
        <taxon>Dikarya</taxon>
        <taxon>Ascomycota</taxon>
        <taxon>Pezizomycotina</taxon>
        <taxon>Sordariomycetes</taxon>
        <taxon>Sordariomycetidae</taxon>
        <taxon>Sordariales</taxon>
        <taxon>Chaetomiaceae</taxon>
        <taxon>Staphylotrichum</taxon>
    </lineage>
</organism>
<gene>
    <name evidence="3" type="ORF">NEMBOFW57_003491</name>
</gene>